<feature type="compositionally biased region" description="Pro residues" evidence="1">
    <location>
        <begin position="402"/>
        <end position="416"/>
    </location>
</feature>
<feature type="region of interest" description="Disordered" evidence="1">
    <location>
        <begin position="270"/>
        <end position="295"/>
    </location>
</feature>
<name>A0A9W7C5Y6_9STRA</name>
<accession>A0A9W7C5Y6</accession>
<feature type="domain" description="SAP" evidence="2">
    <location>
        <begin position="440"/>
        <end position="474"/>
    </location>
</feature>
<proteinExistence type="predicted"/>
<feature type="region of interest" description="Disordered" evidence="1">
    <location>
        <begin position="759"/>
        <end position="807"/>
    </location>
</feature>
<evidence type="ECO:0000259" key="2">
    <source>
        <dbReference type="PROSITE" id="PS50800"/>
    </source>
</evidence>
<dbReference type="InterPro" id="IPR036361">
    <property type="entry name" value="SAP_dom_sf"/>
</dbReference>
<reference evidence="4" key="1">
    <citation type="journal article" date="2023" name="Commun. Biol.">
        <title>Genome analysis of Parmales, the sister group of diatoms, reveals the evolutionary specialization of diatoms from phago-mixotrophs to photoautotrophs.</title>
        <authorList>
            <person name="Ban H."/>
            <person name="Sato S."/>
            <person name="Yoshikawa S."/>
            <person name="Yamada K."/>
            <person name="Nakamura Y."/>
            <person name="Ichinomiya M."/>
            <person name="Sato N."/>
            <person name="Blanc-Mathieu R."/>
            <person name="Endo H."/>
            <person name="Kuwata A."/>
            <person name="Ogata H."/>
        </authorList>
    </citation>
    <scope>NUCLEOTIDE SEQUENCE [LARGE SCALE GENOMIC DNA]</scope>
    <source>
        <strain evidence="4">NIES 3700</strain>
    </source>
</reference>
<feature type="compositionally biased region" description="Low complexity" evidence="1">
    <location>
        <begin position="652"/>
        <end position="693"/>
    </location>
</feature>
<feature type="compositionally biased region" description="Basic and acidic residues" evidence="1">
    <location>
        <begin position="591"/>
        <end position="600"/>
    </location>
</feature>
<dbReference type="OrthoDB" id="5837849at2759"/>
<evidence type="ECO:0000313" key="3">
    <source>
        <dbReference type="EMBL" id="GMI02808.1"/>
    </source>
</evidence>
<feature type="compositionally biased region" description="Acidic residues" evidence="1">
    <location>
        <begin position="346"/>
        <end position="356"/>
    </location>
</feature>
<dbReference type="EMBL" id="BRXW01000049">
    <property type="protein sequence ID" value="GMI02808.1"/>
    <property type="molecule type" value="Genomic_DNA"/>
</dbReference>
<protein>
    <recommendedName>
        <fullName evidence="2">SAP domain-containing protein</fullName>
    </recommendedName>
</protein>
<dbReference type="Proteomes" id="UP001165122">
    <property type="component" value="Unassembled WGS sequence"/>
</dbReference>
<dbReference type="SMART" id="SM00513">
    <property type="entry name" value="SAP"/>
    <property type="match status" value="2"/>
</dbReference>
<organism evidence="3 4">
    <name type="scientific">Triparma laevis f. longispina</name>
    <dbReference type="NCBI Taxonomy" id="1714387"/>
    <lineage>
        <taxon>Eukaryota</taxon>
        <taxon>Sar</taxon>
        <taxon>Stramenopiles</taxon>
        <taxon>Ochrophyta</taxon>
        <taxon>Bolidophyceae</taxon>
        <taxon>Parmales</taxon>
        <taxon>Triparmaceae</taxon>
        <taxon>Triparma</taxon>
    </lineage>
</organism>
<feature type="compositionally biased region" description="Acidic residues" evidence="1">
    <location>
        <begin position="566"/>
        <end position="578"/>
    </location>
</feature>
<dbReference type="Gene3D" id="1.10.720.30">
    <property type="entry name" value="SAP domain"/>
    <property type="match status" value="1"/>
</dbReference>
<dbReference type="Pfam" id="PF02037">
    <property type="entry name" value="SAP"/>
    <property type="match status" value="1"/>
</dbReference>
<evidence type="ECO:0000256" key="1">
    <source>
        <dbReference type="SAM" id="MobiDB-lite"/>
    </source>
</evidence>
<sequence>MPSPSRTAGSSSSPSSLTSTYTKLTAAVESSFFNFLTIWSELDESIRDDLMDQYDLTTLLPPTSPYHLPLLKTLSPLLHALHLTLPTLPKNLHLPESYTTELTGLSSFECDKDCLRDILESCGGETISLTLYSLHVIYNVETPDTSLGLSLNISPSLVTELISAYTKNHSPINKVINLDAYIRHFSLIEAWEVVYNVLKSYCVQDELFLNVCDLLGFHEEATITARKLGVVYLGNQKQVYLKEEERLKMLETGEGNDFLLCVSLVRDDVGVEEEEEEEEEEQDVEEEQNGEEQEEVVDALRVLSEEAKVVEKNQEEVENSSFSSSSDDDENSDLNLLAASAAGLPEDSDSNSDSSDEVPQNITTTTTTATTTSTSTSTSTSTPSRASPRVPDSLANLTHSPPHSPKPSPLPSPKPSPTRTSKPSPKKNPPEIHHLTPKDLTTLTIPELQSSLKRQSKSTTGSKSQLISRLQSSLEFVASPDTQNLDGRILARADSQGHIHVDDDAIDVEEIEELKGFEEFDEVVKWEGMTVKLLKEECEKRGWEVGKGWRKKEIVEFCKRGGVVVVEEEVEEEEEEEETSSRTSSRRSKKAEKVVEKETESMTSSRSSRSSKKAPEKEPEKETETRTSSRRSKKREASNTWPVKQTPKKSARTAGKPPTAPKTKIAAPKTPKPTPKATSTTSPSPSRSSRRSSPAPPKLSPNEEYDLMKTWSVYDLKSKCENEGWKFLKGGKKNDLLSAVMNGLGIEEEEEEEEVEEVVEKVKAKAKPKQKAKPKEKPKPVETPTATRKSKRQTDATPTRKSKRTRK</sequence>
<feature type="region of interest" description="Disordered" evidence="1">
    <location>
        <begin position="309"/>
        <end position="442"/>
    </location>
</feature>
<feature type="compositionally biased region" description="Low complexity" evidence="1">
    <location>
        <begin position="333"/>
        <end position="344"/>
    </location>
</feature>
<feature type="compositionally biased region" description="Basic and acidic residues" evidence="1">
    <location>
        <begin position="613"/>
        <end position="627"/>
    </location>
</feature>
<feature type="region of interest" description="Disordered" evidence="1">
    <location>
        <begin position="566"/>
        <end position="705"/>
    </location>
</feature>
<gene>
    <name evidence="3" type="ORF">TrLO_g14424</name>
</gene>
<keyword evidence="4" id="KW-1185">Reference proteome</keyword>
<feature type="compositionally biased region" description="Low complexity" evidence="1">
    <location>
        <begin position="363"/>
        <end position="389"/>
    </location>
</feature>
<dbReference type="PROSITE" id="PS50800">
    <property type="entry name" value="SAP"/>
    <property type="match status" value="1"/>
</dbReference>
<dbReference type="InterPro" id="IPR003034">
    <property type="entry name" value="SAP_dom"/>
</dbReference>
<evidence type="ECO:0000313" key="4">
    <source>
        <dbReference type="Proteomes" id="UP001165122"/>
    </source>
</evidence>
<dbReference type="AlphaFoldDB" id="A0A9W7C5Y6"/>
<feature type="compositionally biased region" description="Basic and acidic residues" evidence="1">
    <location>
        <begin position="428"/>
        <end position="437"/>
    </location>
</feature>
<comment type="caution">
    <text evidence="3">The sequence shown here is derived from an EMBL/GenBank/DDBJ whole genome shotgun (WGS) entry which is preliminary data.</text>
</comment>